<evidence type="ECO:0000256" key="2">
    <source>
        <dbReference type="ARBA" id="ARBA00010790"/>
    </source>
</evidence>
<feature type="region of interest" description="Disordered" evidence="3">
    <location>
        <begin position="1"/>
        <end position="27"/>
    </location>
</feature>
<dbReference type="InterPro" id="IPR012132">
    <property type="entry name" value="GMC_OxRdtase"/>
</dbReference>
<dbReference type="PANTHER" id="PTHR11552:SF147">
    <property type="entry name" value="CHOLINE DEHYDROGENASE, MITOCHONDRIAL"/>
    <property type="match status" value="1"/>
</dbReference>
<evidence type="ECO:0000313" key="6">
    <source>
        <dbReference type="Proteomes" id="UP000310158"/>
    </source>
</evidence>
<dbReference type="AlphaFoldDB" id="A0A4S4LIA3"/>
<dbReference type="PANTHER" id="PTHR11552">
    <property type="entry name" value="GLUCOSE-METHANOL-CHOLINE GMC OXIDOREDUCTASE"/>
    <property type="match status" value="1"/>
</dbReference>
<gene>
    <name evidence="5" type="ORF">EW146_g7924</name>
</gene>
<dbReference type="Pfam" id="PF05199">
    <property type="entry name" value="GMC_oxred_C"/>
    <property type="match status" value="1"/>
</dbReference>
<comment type="caution">
    <text evidence="5">The sequence shown here is derived from an EMBL/GenBank/DDBJ whole genome shotgun (WGS) entry which is preliminary data.</text>
</comment>
<dbReference type="SUPFAM" id="SSF51905">
    <property type="entry name" value="FAD/NAD(P)-binding domain"/>
    <property type="match status" value="1"/>
</dbReference>
<dbReference type="InterPro" id="IPR007867">
    <property type="entry name" value="GMC_OxRtase_C"/>
</dbReference>
<feature type="domain" description="Glucose-methanol-choline oxidoreductase C-terminal" evidence="4">
    <location>
        <begin position="256"/>
        <end position="320"/>
    </location>
</feature>
<dbReference type="EMBL" id="SGPL01000496">
    <property type="protein sequence ID" value="THH11764.1"/>
    <property type="molecule type" value="Genomic_DNA"/>
</dbReference>
<comment type="similarity">
    <text evidence="2">Belongs to the GMC oxidoreductase family.</text>
</comment>
<dbReference type="InterPro" id="IPR036188">
    <property type="entry name" value="FAD/NAD-bd_sf"/>
</dbReference>
<dbReference type="Proteomes" id="UP000310158">
    <property type="component" value="Unassembled WGS sequence"/>
</dbReference>
<feature type="compositionally biased region" description="Low complexity" evidence="3">
    <location>
        <begin position="7"/>
        <end position="18"/>
    </location>
</feature>
<proteinExistence type="inferred from homology"/>
<dbReference type="Gene3D" id="3.30.560.10">
    <property type="entry name" value="Glucose Oxidase, domain 3"/>
    <property type="match status" value="1"/>
</dbReference>
<evidence type="ECO:0000256" key="3">
    <source>
        <dbReference type="SAM" id="MobiDB-lite"/>
    </source>
</evidence>
<evidence type="ECO:0000313" key="5">
    <source>
        <dbReference type="EMBL" id="THH11764.1"/>
    </source>
</evidence>
<name>A0A4S4LIA3_9AGAM</name>
<dbReference type="GO" id="GO:0050660">
    <property type="term" value="F:flavin adenine dinucleotide binding"/>
    <property type="evidence" value="ECO:0007669"/>
    <property type="project" value="InterPro"/>
</dbReference>
<keyword evidence="6" id="KW-1185">Reference proteome</keyword>
<dbReference type="SUPFAM" id="SSF54373">
    <property type="entry name" value="FAD-linked reductases, C-terminal domain"/>
    <property type="match status" value="1"/>
</dbReference>
<evidence type="ECO:0000256" key="1">
    <source>
        <dbReference type="ARBA" id="ARBA00001974"/>
    </source>
</evidence>
<organism evidence="5 6">
    <name type="scientific">Bondarzewia mesenterica</name>
    <dbReference type="NCBI Taxonomy" id="1095465"/>
    <lineage>
        <taxon>Eukaryota</taxon>
        <taxon>Fungi</taxon>
        <taxon>Dikarya</taxon>
        <taxon>Basidiomycota</taxon>
        <taxon>Agaricomycotina</taxon>
        <taxon>Agaricomycetes</taxon>
        <taxon>Russulales</taxon>
        <taxon>Bondarzewiaceae</taxon>
        <taxon>Bondarzewia</taxon>
    </lineage>
</organism>
<dbReference type="GO" id="GO:0016614">
    <property type="term" value="F:oxidoreductase activity, acting on CH-OH group of donors"/>
    <property type="evidence" value="ECO:0007669"/>
    <property type="project" value="InterPro"/>
</dbReference>
<comment type="cofactor">
    <cofactor evidence="1">
        <name>FAD</name>
        <dbReference type="ChEBI" id="CHEBI:57692"/>
    </cofactor>
</comment>
<protein>
    <recommendedName>
        <fullName evidence="4">Glucose-methanol-choline oxidoreductase C-terminal domain-containing protein</fullName>
    </recommendedName>
</protein>
<evidence type="ECO:0000259" key="4">
    <source>
        <dbReference type="Pfam" id="PF05199"/>
    </source>
</evidence>
<dbReference type="Gene3D" id="3.50.50.60">
    <property type="entry name" value="FAD/NAD(P)-binding domain"/>
    <property type="match status" value="1"/>
</dbReference>
<accession>A0A4S4LIA3</accession>
<reference evidence="5 6" key="1">
    <citation type="submission" date="2019-02" db="EMBL/GenBank/DDBJ databases">
        <title>Genome sequencing of the rare red list fungi Bondarzewia mesenterica.</title>
        <authorList>
            <person name="Buettner E."/>
            <person name="Kellner H."/>
        </authorList>
    </citation>
    <scope>NUCLEOTIDE SEQUENCE [LARGE SCALE GENOMIC DNA]</scope>
    <source>
        <strain evidence="5 6">DSM 108281</strain>
    </source>
</reference>
<sequence length="330" mass="36129">MTGGRASLSKSLSPTSTSRRAGLARFPRSSTDQTALCKSDLLINTITNSQNVPLRQPKGWDFLTGQRSSAYRAYIPASFVNTKGERLHIFCTKVVAFKLEFSHADGGNLRAQNVVIQTTGGSYSRKLLLPSNGIGLEDHLKEMGVEVLKHSPGVGENRVRPIITGPCTYVDYHAARSPPGCNMLSLELCKNLRYGAGWFVGTMAEGEIFGLSSLVSADGKPHALPKEHEDPSDPNSLPGFAVERLFDLKSALLLSKSRGRLRLRSTNPNDDPDCDMKHLTSPADYVALRSALRVTEQHANEMRVIGCHLENVHVPQSHDDAELDIISERL</sequence>